<dbReference type="EMBL" id="JAUCMV010000004">
    <property type="protein sequence ID" value="KAK0403936.1"/>
    <property type="molecule type" value="Genomic_DNA"/>
</dbReference>
<evidence type="ECO:0000256" key="2">
    <source>
        <dbReference type="SAM" id="SignalP"/>
    </source>
</evidence>
<proteinExistence type="predicted"/>
<evidence type="ECO:0008006" key="5">
    <source>
        <dbReference type="Google" id="ProtNLM"/>
    </source>
</evidence>
<keyword evidence="4" id="KW-1185">Reference proteome</keyword>
<feature type="signal peptide" evidence="2">
    <location>
        <begin position="1"/>
        <end position="19"/>
    </location>
</feature>
<dbReference type="AlphaFoldDB" id="A0AA39LN90"/>
<feature type="region of interest" description="Disordered" evidence="1">
    <location>
        <begin position="282"/>
        <end position="301"/>
    </location>
</feature>
<comment type="caution">
    <text evidence="3">The sequence shown here is derived from an EMBL/GenBank/DDBJ whole genome shotgun (WGS) entry which is preliminary data.</text>
</comment>
<keyword evidence="2" id="KW-0732">Signal</keyword>
<feature type="chain" id="PRO_5041220664" description="Chondroitin proteoglycan 4 domain-containing protein" evidence="2">
    <location>
        <begin position="20"/>
        <end position="344"/>
    </location>
</feature>
<accession>A0AA39LN90</accession>
<sequence length="344" mass="38726">MSVLWTVAFTATLYASTSSTSSLHCTRRCTVSFRNSLLSIMGVSQDVATLRMLAPFHEIVAKSGSSNHAIRKITWSCHVVHRFDDCLRRCPYSQTKSMKLASLHHWSVVCQALKKSNKEFVDFVECERAHLERVKTECLTLEIPPDISLKSFCRRILKYKNCYNKVPFHCTANAIQASLEPFLVPHPLVQLWKQIDMAIADSFLHVSKLNSNRIRIPGHCDWAITGAPHSFQVAHTETIWSSTAPPVESASLEEFAELAAIQRNRTLRTEETMFRTTSAIEQRVEDEEAGGGGPDPQRPVANASTTRTIIRYFENFAQSSSGSPTRRWGTGTAFCVISFLWTLE</sequence>
<evidence type="ECO:0000313" key="3">
    <source>
        <dbReference type="EMBL" id="KAK0403936.1"/>
    </source>
</evidence>
<reference evidence="3" key="1">
    <citation type="submission" date="2023-06" db="EMBL/GenBank/DDBJ databases">
        <title>Genomic analysis of the entomopathogenic nematode Steinernema hermaphroditum.</title>
        <authorList>
            <person name="Schwarz E.M."/>
            <person name="Heppert J.K."/>
            <person name="Baniya A."/>
            <person name="Schwartz H.T."/>
            <person name="Tan C.-H."/>
            <person name="Antoshechkin I."/>
            <person name="Sternberg P.W."/>
            <person name="Goodrich-Blair H."/>
            <person name="Dillman A.R."/>
        </authorList>
    </citation>
    <scope>NUCLEOTIDE SEQUENCE</scope>
    <source>
        <strain evidence="3">PS9179</strain>
        <tissue evidence="3">Whole animal</tissue>
    </source>
</reference>
<gene>
    <name evidence="3" type="ORF">QR680_017206</name>
</gene>
<protein>
    <recommendedName>
        <fullName evidence="5">Chondroitin proteoglycan 4 domain-containing protein</fullName>
    </recommendedName>
</protein>
<organism evidence="3 4">
    <name type="scientific">Steinernema hermaphroditum</name>
    <dbReference type="NCBI Taxonomy" id="289476"/>
    <lineage>
        <taxon>Eukaryota</taxon>
        <taxon>Metazoa</taxon>
        <taxon>Ecdysozoa</taxon>
        <taxon>Nematoda</taxon>
        <taxon>Chromadorea</taxon>
        <taxon>Rhabditida</taxon>
        <taxon>Tylenchina</taxon>
        <taxon>Panagrolaimomorpha</taxon>
        <taxon>Strongyloidoidea</taxon>
        <taxon>Steinernematidae</taxon>
        <taxon>Steinernema</taxon>
    </lineage>
</organism>
<name>A0AA39LN90_9BILA</name>
<dbReference type="Proteomes" id="UP001175271">
    <property type="component" value="Unassembled WGS sequence"/>
</dbReference>
<evidence type="ECO:0000313" key="4">
    <source>
        <dbReference type="Proteomes" id="UP001175271"/>
    </source>
</evidence>
<evidence type="ECO:0000256" key="1">
    <source>
        <dbReference type="SAM" id="MobiDB-lite"/>
    </source>
</evidence>